<gene>
    <name evidence="2" type="ORF">O0I10_009841</name>
</gene>
<feature type="compositionally biased region" description="Basic and acidic residues" evidence="1">
    <location>
        <begin position="212"/>
        <end position="223"/>
    </location>
</feature>
<evidence type="ECO:0000313" key="3">
    <source>
        <dbReference type="Proteomes" id="UP001234581"/>
    </source>
</evidence>
<dbReference type="Proteomes" id="UP001234581">
    <property type="component" value="Unassembled WGS sequence"/>
</dbReference>
<dbReference type="AlphaFoldDB" id="A0AAD7UWF9"/>
<feature type="compositionally biased region" description="Low complexity" evidence="1">
    <location>
        <begin position="74"/>
        <end position="83"/>
    </location>
</feature>
<feature type="compositionally biased region" description="Basic and acidic residues" evidence="1">
    <location>
        <begin position="310"/>
        <end position="327"/>
    </location>
</feature>
<dbReference type="EMBL" id="JARTCD010000060">
    <property type="protein sequence ID" value="KAJ8654535.1"/>
    <property type="molecule type" value="Genomic_DNA"/>
</dbReference>
<feature type="compositionally biased region" description="Polar residues" evidence="1">
    <location>
        <begin position="264"/>
        <end position="285"/>
    </location>
</feature>
<feature type="region of interest" description="Disordered" evidence="1">
    <location>
        <begin position="184"/>
        <end position="203"/>
    </location>
</feature>
<feature type="region of interest" description="Disordered" evidence="1">
    <location>
        <begin position="440"/>
        <end position="459"/>
    </location>
</feature>
<accession>A0AAD7UWF9</accession>
<feature type="compositionally biased region" description="Low complexity" evidence="1">
    <location>
        <begin position="330"/>
        <end position="352"/>
    </location>
</feature>
<evidence type="ECO:0000313" key="2">
    <source>
        <dbReference type="EMBL" id="KAJ8654535.1"/>
    </source>
</evidence>
<feature type="compositionally biased region" description="Low complexity" evidence="1">
    <location>
        <begin position="292"/>
        <end position="306"/>
    </location>
</feature>
<proteinExistence type="predicted"/>
<evidence type="ECO:0000256" key="1">
    <source>
        <dbReference type="SAM" id="MobiDB-lite"/>
    </source>
</evidence>
<feature type="compositionally biased region" description="Basic and acidic residues" evidence="1">
    <location>
        <begin position="353"/>
        <end position="363"/>
    </location>
</feature>
<sequence>MSVDHISVSFSRLSLAKATKTADAHDVGVTDVHEPWKKSVIFHQPQAESKMLQTMQKPMRRLLSRHFSKRRSAPITPSITDDTTPPKHFPHDDEADEPSPELSKYTMPRPIPQDNTMHRDKHPSMHRRTSSTPPPQSLSSAAAVATTKQPLRSCLKRSSKSADADDIAIESSDMMNVNRTSVEIGGNTSKRDHYHSHARTSPTLMSKLDATHHRSRSVGDLHHTQNPMNRPPTPRQVSDNSIIGNTNKPTTTMPSRRVSFRDSLYSSRQSAGISPDVYSQKSTAPVTYPYHQTTRGTRNAATTTQQYSSHQHESPEKKHVRIAEDAIRGSSSSNSKRNSSSSKEPSYNLKSSTDARRRAEILRNQRPQQQHHPVAMHTASSPYMGATPPSPSSTPLPMIPLIVPSPSPHPTSPPSSYGIPIVFHPNGATATPVPGIHMMPSHHHHHHRNHHSHRRSMHR</sequence>
<dbReference type="RefSeq" id="XP_058339449.1">
    <property type="nucleotide sequence ID" value="XM_058489827.1"/>
</dbReference>
<reference evidence="2 3" key="1">
    <citation type="submission" date="2023-03" db="EMBL/GenBank/DDBJ databases">
        <title>Genome sequence of Lichtheimia ornata CBS 291.66.</title>
        <authorList>
            <person name="Mohabir J.T."/>
            <person name="Shea T.P."/>
            <person name="Kurbessoian T."/>
            <person name="Berby B."/>
            <person name="Fontaine J."/>
            <person name="Livny J."/>
            <person name="Gnirke A."/>
            <person name="Stajich J.E."/>
            <person name="Cuomo C.A."/>
        </authorList>
    </citation>
    <scope>NUCLEOTIDE SEQUENCE [LARGE SCALE GENOMIC DNA]</scope>
    <source>
        <strain evidence="2">CBS 291.66</strain>
    </source>
</reference>
<comment type="caution">
    <text evidence="2">The sequence shown here is derived from an EMBL/GenBank/DDBJ whole genome shotgun (WGS) entry which is preliminary data.</text>
</comment>
<feature type="region of interest" description="Disordered" evidence="1">
    <location>
        <begin position="66"/>
        <end position="167"/>
    </location>
</feature>
<protein>
    <submittedName>
        <fullName evidence="2">Uncharacterized protein</fullName>
    </submittedName>
</protein>
<feature type="region of interest" description="Disordered" evidence="1">
    <location>
        <begin position="212"/>
        <end position="396"/>
    </location>
</feature>
<feature type="compositionally biased region" description="Basic residues" evidence="1">
    <location>
        <begin position="119"/>
        <end position="129"/>
    </location>
</feature>
<name>A0AAD7UWF9_9FUNG</name>
<dbReference type="GeneID" id="83217246"/>
<keyword evidence="3" id="KW-1185">Reference proteome</keyword>
<feature type="compositionally biased region" description="Polar residues" evidence="1">
    <location>
        <begin position="235"/>
        <end position="254"/>
    </location>
</feature>
<organism evidence="2 3">
    <name type="scientific">Lichtheimia ornata</name>
    <dbReference type="NCBI Taxonomy" id="688661"/>
    <lineage>
        <taxon>Eukaryota</taxon>
        <taxon>Fungi</taxon>
        <taxon>Fungi incertae sedis</taxon>
        <taxon>Mucoromycota</taxon>
        <taxon>Mucoromycotina</taxon>
        <taxon>Mucoromycetes</taxon>
        <taxon>Mucorales</taxon>
        <taxon>Lichtheimiaceae</taxon>
        <taxon>Lichtheimia</taxon>
    </lineage>
</organism>